<organism evidence="1 2">
    <name type="scientific">Eggerthella lenta (strain ATCC 25559 / DSM 2243 / CCUG 17323 / JCM 9979 / KCTC 3265 / NCTC 11813 / VPI 0255 / 1899 B)</name>
    <name type="common">Eubacterium lentum</name>
    <dbReference type="NCBI Taxonomy" id="479437"/>
    <lineage>
        <taxon>Bacteria</taxon>
        <taxon>Bacillati</taxon>
        <taxon>Actinomycetota</taxon>
        <taxon>Coriobacteriia</taxon>
        <taxon>Eggerthellales</taxon>
        <taxon>Eggerthellaceae</taxon>
        <taxon>Eggerthella</taxon>
    </lineage>
</organism>
<dbReference type="Pfam" id="PF12691">
    <property type="entry name" value="Phage_tail_terminator_6"/>
    <property type="match status" value="1"/>
</dbReference>
<accession>C8WM88</accession>
<dbReference type="RefSeq" id="WP_015761305.1">
    <property type="nucleotide sequence ID" value="NC_013204.1"/>
</dbReference>
<dbReference type="PaxDb" id="479437-Elen_2632"/>
<dbReference type="EMBL" id="CP001726">
    <property type="protein sequence ID" value="ACV56583.1"/>
    <property type="molecule type" value="Genomic_DNA"/>
</dbReference>
<keyword evidence="2" id="KW-1185">Reference proteome</keyword>
<dbReference type="InterPro" id="IPR024411">
    <property type="entry name" value="Tail_terminator_phage"/>
</dbReference>
<proteinExistence type="predicted"/>
<dbReference type="AlphaFoldDB" id="C8WM88"/>
<sequence>MRFDLLDVVRERLKEAGIADVVTTLPDSSKHPEAVVVSLGVASRQTRYHDGEVATPLRLTVIAKRRSELDAMGDAMEAERILRTRPLDSRNGSYRVASVETAFPRPIPWDESGFFVWAFDATINITRKDFG</sequence>
<dbReference type="eggNOG" id="ENOG5032DIU">
    <property type="taxonomic scope" value="Bacteria"/>
</dbReference>
<dbReference type="KEGG" id="ele:Elen_2632"/>
<evidence type="ECO:0008006" key="3">
    <source>
        <dbReference type="Google" id="ProtNLM"/>
    </source>
</evidence>
<dbReference type="BioCyc" id="ELEN479437:G1GFY-2651-MONOMER"/>
<dbReference type="Proteomes" id="UP000001377">
    <property type="component" value="Chromosome"/>
</dbReference>
<protein>
    <recommendedName>
        <fullName evidence="3">Tail terminator</fullName>
    </recommendedName>
</protein>
<reference evidence="1 2" key="1">
    <citation type="journal article" date="2009" name="Stand. Genomic Sci.">
        <title>Complete genome sequence of Eggerthella lenta type strain (IPP VPI 0255).</title>
        <authorList>
            <person name="Saunders E."/>
            <person name="Pukall R."/>
            <person name="Abt B."/>
            <person name="Lapidus A."/>
            <person name="Glavina Del Rio T."/>
            <person name="Copeland A."/>
            <person name="Tice H."/>
            <person name="Cheng J.F."/>
            <person name="Lucas S."/>
            <person name="Chen F."/>
            <person name="Nolan M."/>
            <person name="Bruce D."/>
            <person name="Goodwin L."/>
            <person name="Pitluck S."/>
            <person name="Ivanova N."/>
            <person name="Mavromatis K."/>
            <person name="Ovchinnikova G."/>
            <person name="Pati A."/>
            <person name="Chen A."/>
            <person name="Palaniappan K."/>
            <person name="Land M."/>
            <person name="Hauser L."/>
            <person name="Chang Y.J."/>
            <person name="Jeffries C.D."/>
            <person name="Chain P."/>
            <person name="Meincke L."/>
            <person name="Sims D."/>
            <person name="Brettin T."/>
            <person name="Detter J.C."/>
            <person name="Goker M."/>
            <person name="Bristow J."/>
            <person name="Eisen J.A."/>
            <person name="Markowitz V."/>
            <person name="Hugenholtz P."/>
            <person name="Kyrpides N.C."/>
            <person name="Klenk H.P."/>
            <person name="Han C."/>
        </authorList>
    </citation>
    <scope>NUCLEOTIDE SEQUENCE [LARGE SCALE GENOMIC DNA]</scope>
    <source>
        <strain evidence="2">ATCC 25559 / DSM 2243 / CCUG 17323 / JCM 9979 / KCTC 3265 / NCTC 11813 / VPI 0255 / 1899 B</strain>
    </source>
</reference>
<dbReference type="STRING" id="479437.Elen_2632"/>
<dbReference type="HOGENOM" id="CLU_1934732_0_0_11"/>
<evidence type="ECO:0000313" key="1">
    <source>
        <dbReference type="EMBL" id="ACV56583.1"/>
    </source>
</evidence>
<dbReference type="OrthoDB" id="3177731at2"/>
<name>C8WM88_EGGLE</name>
<gene>
    <name evidence="1" type="ordered locus">Elen_2632</name>
</gene>
<evidence type="ECO:0000313" key="2">
    <source>
        <dbReference type="Proteomes" id="UP000001377"/>
    </source>
</evidence>